<name>A0A0E9QSF4_ANGAN</name>
<dbReference type="EMBL" id="GBXM01089220">
    <property type="protein sequence ID" value="JAH19357.1"/>
    <property type="molecule type" value="Transcribed_RNA"/>
</dbReference>
<organism evidence="1">
    <name type="scientific">Anguilla anguilla</name>
    <name type="common">European freshwater eel</name>
    <name type="synonym">Muraena anguilla</name>
    <dbReference type="NCBI Taxonomy" id="7936"/>
    <lineage>
        <taxon>Eukaryota</taxon>
        <taxon>Metazoa</taxon>
        <taxon>Chordata</taxon>
        <taxon>Craniata</taxon>
        <taxon>Vertebrata</taxon>
        <taxon>Euteleostomi</taxon>
        <taxon>Actinopterygii</taxon>
        <taxon>Neopterygii</taxon>
        <taxon>Teleostei</taxon>
        <taxon>Anguilliformes</taxon>
        <taxon>Anguillidae</taxon>
        <taxon>Anguilla</taxon>
    </lineage>
</organism>
<accession>A0A0E9QSF4</accession>
<sequence length="27" mass="3337">MFKRQTRAHFIKSAEIQNIGYKQLHYK</sequence>
<proteinExistence type="predicted"/>
<evidence type="ECO:0000313" key="1">
    <source>
        <dbReference type="EMBL" id="JAH19357.1"/>
    </source>
</evidence>
<protein>
    <submittedName>
        <fullName evidence="1">Uncharacterized protein</fullName>
    </submittedName>
</protein>
<reference evidence="1" key="2">
    <citation type="journal article" date="2015" name="Fish Shellfish Immunol.">
        <title>Early steps in the European eel (Anguilla anguilla)-Vibrio vulnificus interaction in the gills: Role of the RtxA13 toxin.</title>
        <authorList>
            <person name="Callol A."/>
            <person name="Pajuelo D."/>
            <person name="Ebbesson L."/>
            <person name="Teles M."/>
            <person name="MacKenzie S."/>
            <person name="Amaro C."/>
        </authorList>
    </citation>
    <scope>NUCLEOTIDE SEQUENCE</scope>
</reference>
<reference evidence="1" key="1">
    <citation type="submission" date="2014-11" db="EMBL/GenBank/DDBJ databases">
        <authorList>
            <person name="Amaro Gonzalez C."/>
        </authorList>
    </citation>
    <scope>NUCLEOTIDE SEQUENCE</scope>
</reference>
<dbReference type="AlphaFoldDB" id="A0A0E9QSF4"/>